<dbReference type="EMBL" id="LATX01000203">
    <property type="protein sequence ID" value="KTB46934.1"/>
    <property type="molecule type" value="Genomic_DNA"/>
</dbReference>
<organism evidence="2 3">
    <name type="scientific">Moniliophthora roreri</name>
    <name type="common">Frosty pod rot fungus</name>
    <name type="synonym">Monilia roreri</name>
    <dbReference type="NCBI Taxonomy" id="221103"/>
    <lineage>
        <taxon>Eukaryota</taxon>
        <taxon>Fungi</taxon>
        <taxon>Dikarya</taxon>
        <taxon>Basidiomycota</taxon>
        <taxon>Agaricomycotina</taxon>
        <taxon>Agaricomycetes</taxon>
        <taxon>Agaricomycetidae</taxon>
        <taxon>Agaricales</taxon>
        <taxon>Marasmiineae</taxon>
        <taxon>Marasmiaceae</taxon>
        <taxon>Moniliophthora</taxon>
    </lineage>
</organism>
<keyword evidence="1" id="KW-0812">Transmembrane</keyword>
<evidence type="ECO:0000313" key="2">
    <source>
        <dbReference type="EMBL" id="KTB46934.1"/>
    </source>
</evidence>
<feature type="transmembrane region" description="Helical" evidence="1">
    <location>
        <begin position="125"/>
        <end position="148"/>
    </location>
</feature>
<feature type="transmembrane region" description="Helical" evidence="1">
    <location>
        <begin position="212"/>
        <end position="238"/>
    </location>
</feature>
<proteinExistence type="predicted"/>
<accession>A0A0W0GEE5</accession>
<name>A0A0W0GEE5_MONRR</name>
<feature type="transmembrane region" description="Helical" evidence="1">
    <location>
        <begin position="250"/>
        <end position="268"/>
    </location>
</feature>
<feature type="transmembrane region" description="Helical" evidence="1">
    <location>
        <begin position="90"/>
        <end position="113"/>
    </location>
</feature>
<evidence type="ECO:0000256" key="1">
    <source>
        <dbReference type="SAM" id="Phobius"/>
    </source>
</evidence>
<sequence length="349" mass="38345">MASPPVPISSLIVEDWFHGLYTAGMFLTVWMILTNTSYNAARKAALSGIVLGMYTCSTMHSALQWLYYSRAIDENELPDGPGLLFSLTHLAPWIEATGDTFFCLNILIADILFIWRCWVVWQKRLAIVILPMVMATCGIAMAARFIVAQVTLETSGDAFTSIKRMQDFVSFSTAYFVLSIATSLSTTFLLALRIVMVQRAAVKATGHRKNPFSAAIEIPVESAALYSLTLLIFVILNVTKNVNAFYAQNIHAQMTGIAPMLIVLRVAAGHSRPDTAWSTRPDPSIHAHTRSVNENQNGIMSRIRFHRPTNTTSTSEVEDGIGGDTDRMKGIVHIGKGAPSDAELTKETA</sequence>
<feature type="transmembrane region" description="Helical" evidence="1">
    <location>
        <begin position="45"/>
        <end position="68"/>
    </location>
</feature>
<gene>
    <name evidence="2" type="ORF">WG66_476</name>
</gene>
<feature type="transmembrane region" description="Helical" evidence="1">
    <location>
        <begin position="16"/>
        <end position="33"/>
    </location>
</feature>
<evidence type="ECO:0000313" key="3">
    <source>
        <dbReference type="Proteomes" id="UP000054988"/>
    </source>
</evidence>
<feature type="transmembrane region" description="Helical" evidence="1">
    <location>
        <begin position="168"/>
        <end position="192"/>
    </location>
</feature>
<dbReference type="Proteomes" id="UP000054988">
    <property type="component" value="Unassembled WGS sequence"/>
</dbReference>
<comment type="caution">
    <text evidence="2">The sequence shown here is derived from an EMBL/GenBank/DDBJ whole genome shotgun (WGS) entry which is preliminary data.</text>
</comment>
<keyword evidence="1" id="KW-0472">Membrane</keyword>
<protein>
    <submittedName>
        <fullName evidence="2">Uncharacterized protein</fullName>
    </submittedName>
</protein>
<dbReference type="AlphaFoldDB" id="A0A0W0GEE5"/>
<reference evidence="2 3" key="1">
    <citation type="submission" date="2015-12" db="EMBL/GenBank/DDBJ databases">
        <title>Draft genome sequence of Moniliophthora roreri, the causal agent of frosty pod rot of cacao.</title>
        <authorList>
            <person name="Aime M.C."/>
            <person name="Diaz-Valderrama J.R."/>
            <person name="Kijpornyongpan T."/>
            <person name="Phillips-Mora W."/>
        </authorList>
    </citation>
    <scope>NUCLEOTIDE SEQUENCE [LARGE SCALE GENOMIC DNA]</scope>
    <source>
        <strain evidence="2 3">MCA 2952</strain>
    </source>
</reference>
<keyword evidence="1" id="KW-1133">Transmembrane helix</keyword>